<evidence type="ECO:0000256" key="1">
    <source>
        <dbReference type="SAM" id="SignalP"/>
    </source>
</evidence>
<keyword evidence="3" id="KW-1185">Reference proteome</keyword>
<evidence type="ECO:0000313" key="3">
    <source>
        <dbReference type="Proteomes" id="UP000092993"/>
    </source>
</evidence>
<feature type="chain" id="PRO_5008889185" evidence="1">
    <location>
        <begin position="24"/>
        <end position="153"/>
    </location>
</feature>
<feature type="signal peptide" evidence="1">
    <location>
        <begin position="1"/>
        <end position="23"/>
    </location>
</feature>
<proteinExistence type="predicted"/>
<keyword evidence="1" id="KW-0732">Signal</keyword>
<dbReference type="EMBL" id="LUGG01000003">
    <property type="protein sequence ID" value="OBZ77016.1"/>
    <property type="molecule type" value="Genomic_DNA"/>
</dbReference>
<evidence type="ECO:0000313" key="2">
    <source>
        <dbReference type="EMBL" id="OBZ77016.1"/>
    </source>
</evidence>
<dbReference type="AlphaFoldDB" id="A0A1C7MKQ0"/>
<protein>
    <submittedName>
        <fullName evidence="2">Uncharacterized protein</fullName>
    </submittedName>
</protein>
<dbReference type="OrthoDB" id="3178264at2759"/>
<organism evidence="2 3">
    <name type="scientific">Grifola frondosa</name>
    <name type="common">Maitake</name>
    <name type="synonym">Polyporus frondosus</name>
    <dbReference type="NCBI Taxonomy" id="5627"/>
    <lineage>
        <taxon>Eukaryota</taxon>
        <taxon>Fungi</taxon>
        <taxon>Dikarya</taxon>
        <taxon>Basidiomycota</taxon>
        <taxon>Agaricomycotina</taxon>
        <taxon>Agaricomycetes</taxon>
        <taxon>Polyporales</taxon>
        <taxon>Grifolaceae</taxon>
        <taxon>Grifola</taxon>
    </lineage>
</organism>
<dbReference type="Proteomes" id="UP000092993">
    <property type="component" value="Unassembled WGS sequence"/>
</dbReference>
<comment type="caution">
    <text evidence="2">The sequence shown here is derived from an EMBL/GenBank/DDBJ whole genome shotgun (WGS) entry which is preliminary data.</text>
</comment>
<reference evidence="2 3" key="1">
    <citation type="submission" date="2016-03" db="EMBL/GenBank/DDBJ databases">
        <title>Whole genome sequencing of Grifola frondosa 9006-11.</title>
        <authorList>
            <person name="Min B."/>
            <person name="Park H."/>
            <person name="Kim J.-G."/>
            <person name="Cho H."/>
            <person name="Oh Y.-L."/>
            <person name="Kong W.-S."/>
            <person name="Choi I.-G."/>
        </authorList>
    </citation>
    <scope>NUCLEOTIDE SEQUENCE [LARGE SCALE GENOMIC DNA]</scope>
    <source>
        <strain evidence="2 3">9006-11</strain>
    </source>
</reference>
<gene>
    <name evidence="2" type="ORF">A0H81_03138</name>
</gene>
<accession>A0A1C7MKQ0</accession>
<dbReference type="STRING" id="5627.A0A1C7MKQ0"/>
<name>A0A1C7MKQ0_GRIFR</name>
<sequence length="153" mass="15294">MARSFYLAVFPFVLLIAAMLVGAAPLVNRQIGDLQCNIDRLGIVADLTKLSTTVKSLTTSLASDATNAPIAQAAQDGVTGAQGAIKTIAAALFTGQTAPADARDQVAGNLTAIGAALGNITSTDSTVTASVQKAQTQLSSAVTAGEGVVSNCS</sequence>
<dbReference type="OMA" id="NLQCNVD"/>